<proteinExistence type="predicted"/>
<protein>
    <submittedName>
        <fullName evidence="2">Uncharacterized protein</fullName>
    </submittedName>
</protein>
<feature type="compositionally biased region" description="Polar residues" evidence="1">
    <location>
        <begin position="389"/>
        <end position="398"/>
    </location>
</feature>
<dbReference type="EMBL" id="KN847993">
    <property type="protein sequence ID" value="KIR44947.1"/>
    <property type="molecule type" value="Genomic_DNA"/>
</dbReference>
<organism evidence="2">
    <name type="scientific">Cryptococcus bacillisporus CA1280</name>
    <dbReference type="NCBI Taxonomy" id="1296109"/>
    <lineage>
        <taxon>Eukaryota</taxon>
        <taxon>Fungi</taxon>
        <taxon>Dikarya</taxon>
        <taxon>Basidiomycota</taxon>
        <taxon>Agaricomycotina</taxon>
        <taxon>Tremellomycetes</taxon>
        <taxon>Tremellales</taxon>
        <taxon>Cryptococcaceae</taxon>
        <taxon>Cryptococcus</taxon>
        <taxon>Cryptococcus gattii species complex</taxon>
    </lineage>
</organism>
<feature type="compositionally biased region" description="Basic and acidic residues" evidence="1">
    <location>
        <begin position="403"/>
        <end position="415"/>
    </location>
</feature>
<name>A0A0D0TEV1_CRYGA</name>
<sequence>MHQKMLPVGLVTQAAKDAIFKDKTLQDPHTPLPLDQDSYFEFSNAANNLENEPYVFSGGDKGAETRDHELSGNIWTSEEEEFIKLTMSRPPRDFSVPFPPDALPPSVVIDEITDYVAGRNIAAPGSAGGLTATPGDDQLRLWPHTWEEIRAKVIEIALEQSRFGRDAKERKLPREVRNHRPGLKRMDSMDFLDQDGTEGVSKDHLGRALRLSSSLQSSAQGDEMSVVFQQPMAIESLQSQSHSATWSEPSIPIDPVSRAFRRCNSKSFRPSSLLQRGRSFTAADLQMEDEKLEVDNRGTRPFTERGEQASSSTRVIGIRQYGKRSRPIQPMTVLTPQSTSQTSSKPPARLIRSKSSYSVAHAAPYSSQKMFLSTPQPSTAKSYIMPRSLQPSMSISVSKSRRTNNEGGHDLPDSKKIKRIGGNGYQAKPGRISIQHQYALTQGGLQSPFEEKSGLNL</sequence>
<evidence type="ECO:0000313" key="2">
    <source>
        <dbReference type="EMBL" id="KIR44947.1"/>
    </source>
</evidence>
<accession>A0A0D0TEV1</accession>
<feature type="region of interest" description="Disordered" evidence="1">
    <location>
        <begin position="386"/>
        <end position="429"/>
    </location>
</feature>
<dbReference type="HOGENOM" id="CLU_636179_0_0_1"/>
<gene>
    <name evidence="2" type="ORF">I312_05920</name>
</gene>
<evidence type="ECO:0000256" key="1">
    <source>
        <dbReference type="SAM" id="MobiDB-lite"/>
    </source>
</evidence>
<feature type="region of interest" description="Disordered" evidence="1">
    <location>
        <begin position="324"/>
        <end position="352"/>
    </location>
</feature>
<feature type="compositionally biased region" description="Low complexity" evidence="1">
    <location>
        <begin position="335"/>
        <end position="347"/>
    </location>
</feature>
<reference evidence="2" key="1">
    <citation type="submission" date="2015-01" db="EMBL/GenBank/DDBJ databases">
        <title>The Genome Sequence of Cryptococcus gattii CA1280.</title>
        <authorList>
            <consortium name="The Broad Institute Genomics Platform"/>
            <person name="Cuomo C."/>
            <person name="Litvintseva A."/>
            <person name="Chen Y."/>
            <person name="Heitman J."/>
            <person name="Sun S."/>
            <person name="Springer D."/>
            <person name="Dromer F."/>
            <person name="Young S."/>
            <person name="Zeng Q."/>
            <person name="Gargeya S."/>
            <person name="Abouelleil A."/>
            <person name="Alvarado L."/>
            <person name="Chapman S.B."/>
            <person name="Gainer-Dewar J."/>
            <person name="Goldberg J."/>
            <person name="Griggs A."/>
            <person name="Gujja S."/>
            <person name="Hansen M."/>
            <person name="Howarth C."/>
            <person name="Imamovic A."/>
            <person name="Larimer J."/>
            <person name="Murphy C."/>
            <person name="Naylor J."/>
            <person name="Pearson M."/>
            <person name="Priest M."/>
            <person name="Roberts A."/>
            <person name="Saif S."/>
            <person name="Shea T."/>
            <person name="Sykes S."/>
            <person name="Wortman J."/>
            <person name="Nusbaum C."/>
            <person name="Birren B."/>
        </authorList>
    </citation>
    <scope>NUCLEOTIDE SEQUENCE [LARGE SCALE GENOMIC DNA]</scope>
    <source>
        <strain evidence="2">CA1280</strain>
    </source>
</reference>
<dbReference type="OrthoDB" id="2571862at2759"/>
<dbReference type="AlphaFoldDB" id="A0A0D0TEV1"/>